<keyword evidence="8" id="KW-1015">Disulfide bond</keyword>
<dbReference type="InterPro" id="IPR037055">
    <property type="entry name" value="MHC_I-like_Ag-recog_sf"/>
</dbReference>
<keyword evidence="13" id="KW-1185">Reference proteome</keyword>
<dbReference type="Pfam" id="PF00129">
    <property type="entry name" value="MHC_I"/>
    <property type="match status" value="1"/>
</dbReference>
<accession>A0A7L0W7D3</accession>
<keyword evidence="9" id="KW-0325">Glycoprotein</keyword>
<organism evidence="12 13">
    <name type="scientific">Alectura lathami</name>
    <name type="common">Australian brush turkey</name>
    <dbReference type="NCBI Taxonomy" id="81907"/>
    <lineage>
        <taxon>Eukaryota</taxon>
        <taxon>Metazoa</taxon>
        <taxon>Chordata</taxon>
        <taxon>Craniata</taxon>
        <taxon>Vertebrata</taxon>
        <taxon>Euteleostomi</taxon>
        <taxon>Archelosauria</taxon>
        <taxon>Archosauria</taxon>
        <taxon>Dinosauria</taxon>
        <taxon>Saurischia</taxon>
        <taxon>Theropoda</taxon>
        <taxon>Coelurosauria</taxon>
        <taxon>Aves</taxon>
        <taxon>Neognathae</taxon>
        <taxon>Galloanserae</taxon>
        <taxon>Galliformes</taxon>
        <taxon>Megapodiidae</taxon>
        <taxon>Alectura</taxon>
    </lineage>
</organism>
<evidence type="ECO:0000313" key="13">
    <source>
        <dbReference type="Proteomes" id="UP000562322"/>
    </source>
</evidence>
<dbReference type="Gene3D" id="3.30.500.10">
    <property type="entry name" value="MHC class I-like antigen recognition-like"/>
    <property type="match status" value="1"/>
</dbReference>
<proteinExistence type="inferred from homology"/>
<protein>
    <submittedName>
        <fullName evidence="12">HA1F protein</fullName>
    </submittedName>
</protein>
<evidence type="ECO:0000256" key="8">
    <source>
        <dbReference type="ARBA" id="ARBA00023157"/>
    </source>
</evidence>
<dbReference type="PANTHER" id="PTHR16675:SF242">
    <property type="entry name" value="MAJOR HISTOCOMPATIBILITY COMPLEX CLASS I-RELATED GENE PROTEIN"/>
    <property type="match status" value="1"/>
</dbReference>
<dbReference type="GO" id="GO:0009897">
    <property type="term" value="C:external side of plasma membrane"/>
    <property type="evidence" value="ECO:0007669"/>
    <property type="project" value="TreeGrafter"/>
</dbReference>
<comment type="caution">
    <text evidence="12">The sequence shown here is derived from an EMBL/GenBank/DDBJ whole genome shotgun (WGS) entry which is preliminary data.</text>
</comment>
<keyword evidence="5" id="KW-0391">Immunity</keyword>
<keyword evidence="6" id="KW-1133">Transmembrane helix</keyword>
<feature type="non-terminal residue" evidence="12">
    <location>
        <position position="1"/>
    </location>
</feature>
<dbReference type="GO" id="GO:0042612">
    <property type="term" value="C:MHC class I protein complex"/>
    <property type="evidence" value="ECO:0007669"/>
    <property type="project" value="UniProtKB-KW"/>
</dbReference>
<evidence type="ECO:0000256" key="4">
    <source>
        <dbReference type="ARBA" id="ARBA00022729"/>
    </source>
</evidence>
<evidence type="ECO:0000256" key="2">
    <source>
        <dbReference type="ARBA" id="ARBA00022451"/>
    </source>
</evidence>
<dbReference type="SUPFAM" id="SSF54452">
    <property type="entry name" value="MHC antigen-recognition domain"/>
    <property type="match status" value="1"/>
</dbReference>
<comment type="similarity">
    <text evidence="10">Belongs to the MHC class I family.</text>
</comment>
<dbReference type="PRINTS" id="PR01638">
    <property type="entry name" value="MHCCLASSI"/>
</dbReference>
<dbReference type="InterPro" id="IPR011162">
    <property type="entry name" value="MHC_I/II-like_Ag-recog"/>
</dbReference>
<dbReference type="GO" id="GO:0005615">
    <property type="term" value="C:extracellular space"/>
    <property type="evidence" value="ECO:0007669"/>
    <property type="project" value="TreeGrafter"/>
</dbReference>
<dbReference type="PANTHER" id="PTHR16675">
    <property type="entry name" value="MHC CLASS I-RELATED"/>
    <property type="match status" value="1"/>
</dbReference>
<evidence type="ECO:0000256" key="1">
    <source>
        <dbReference type="ARBA" id="ARBA00004479"/>
    </source>
</evidence>
<evidence type="ECO:0000256" key="9">
    <source>
        <dbReference type="ARBA" id="ARBA00023180"/>
    </source>
</evidence>
<dbReference type="AlphaFoldDB" id="A0A7L0W7D3"/>
<evidence type="ECO:0000256" key="5">
    <source>
        <dbReference type="ARBA" id="ARBA00022859"/>
    </source>
</evidence>
<gene>
    <name evidence="12" type="primary">Ha1f_2</name>
    <name evidence="12" type="ORF">ALELAT_R08773</name>
</gene>
<evidence type="ECO:0000256" key="3">
    <source>
        <dbReference type="ARBA" id="ARBA00022692"/>
    </source>
</evidence>
<evidence type="ECO:0000256" key="7">
    <source>
        <dbReference type="ARBA" id="ARBA00023136"/>
    </source>
</evidence>
<dbReference type="Proteomes" id="UP000562322">
    <property type="component" value="Unassembled WGS sequence"/>
</dbReference>
<dbReference type="OrthoDB" id="8936120at2759"/>
<evidence type="ECO:0000313" key="12">
    <source>
        <dbReference type="EMBL" id="NXL87209.1"/>
    </source>
</evidence>
<name>A0A7L0W7D3_ALELA</name>
<dbReference type="InterPro" id="IPR011161">
    <property type="entry name" value="MHC_I-like_Ag-recog"/>
</dbReference>
<reference evidence="12 13" key="1">
    <citation type="submission" date="2019-09" db="EMBL/GenBank/DDBJ databases">
        <title>Bird 10,000 Genomes (B10K) Project - Family phase.</title>
        <authorList>
            <person name="Zhang G."/>
        </authorList>
    </citation>
    <scope>NUCLEOTIDE SEQUENCE [LARGE SCALE GENOMIC DNA]</scope>
    <source>
        <strain evidence="12">B10K-DU-001-39</strain>
        <tissue evidence="12">Muscle</tissue>
    </source>
</reference>
<dbReference type="GO" id="GO:0006955">
    <property type="term" value="P:immune response"/>
    <property type="evidence" value="ECO:0007669"/>
    <property type="project" value="TreeGrafter"/>
</dbReference>
<keyword evidence="2" id="KW-0490">MHC I</keyword>
<dbReference type="EMBL" id="VXAV01004071">
    <property type="protein sequence ID" value="NXL87209.1"/>
    <property type="molecule type" value="Genomic_DNA"/>
</dbReference>
<dbReference type="InterPro" id="IPR050208">
    <property type="entry name" value="MHC_class-I_related"/>
</dbReference>
<dbReference type="InterPro" id="IPR001039">
    <property type="entry name" value="MHC_I_a_a1/a2"/>
</dbReference>
<feature type="non-terminal residue" evidence="12">
    <location>
        <position position="107"/>
    </location>
</feature>
<dbReference type="FunFam" id="3.30.500.10:FF:000001">
    <property type="entry name" value="H-2 class I histocompatibility antigen, alpha chain"/>
    <property type="match status" value="1"/>
</dbReference>
<evidence type="ECO:0000256" key="6">
    <source>
        <dbReference type="ARBA" id="ARBA00022989"/>
    </source>
</evidence>
<dbReference type="GO" id="GO:0002474">
    <property type="term" value="P:antigen processing and presentation of peptide antigen via MHC class I"/>
    <property type="evidence" value="ECO:0007669"/>
    <property type="project" value="UniProtKB-KW"/>
</dbReference>
<keyword evidence="3" id="KW-0812">Transmembrane</keyword>
<comment type="subcellular location">
    <subcellularLocation>
        <location evidence="1">Membrane</location>
        <topology evidence="1">Single-pass type I membrane protein</topology>
    </subcellularLocation>
</comment>
<keyword evidence="4" id="KW-0732">Signal</keyword>
<feature type="domain" description="MHC class I-like antigen recognition-like" evidence="11">
    <location>
        <begin position="1"/>
        <end position="107"/>
    </location>
</feature>
<evidence type="ECO:0000259" key="11">
    <source>
        <dbReference type="Pfam" id="PF00129"/>
    </source>
</evidence>
<sequence length="107" mass="12588">VTEPSPGMPQFVIVGYVDGEEFVHYDSETRRMEPRTDWMAASMDQQYWDRETQITQRHEQINRLNLDTVMKRYNQSGGSHTRQEMYGCDLLEDGGIRGFYQIAYDGR</sequence>
<keyword evidence="7" id="KW-0472">Membrane</keyword>
<evidence type="ECO:0000256" key="10">
    <source>
        <dbReference type="RuleBase" id="RU004439"/>
    </source>
</evidence>